<evidence type="ECO:0000313" key="3">
    <source>
        <dbReference type="Proteomes" id="UP000886998"/>
    </source>
</evidence>
<dbReference type="EMBL" id="BMAV01015470">
    <property type="protein sequence ID" value="GFY64919.1"/>
    <property type="molecule type" value="Genomic_DNA"/>
</dbReference>
<dbReference type="AlphaFoldDB" id="A0A8X6Y8G9"/>
<sequence length="139" mass="16045">MWNNTWNTHFLDQSTDQKEQRKYRFGQNYTRLRNLFHQKERGGVGKIKKPEVDLDIDRVFACGASIRCGEILMRRCYAHASRQSTSSYPSAGEGPSLLPLCILKNPSHARRMTQGSKKERPQTIPLRKGRDSFPLLLKP</sequence>
<accession>A0A8X6Y8G9</accession>
<organism evidence="2 3">
    <name type="scientific">Trichonephila inaurata madagascariensis</name>
    <dbReference type="NCBI Taxonomy" id="2747483"/>
    <lineage>
        <taxon>Eukaryota</taxon>
        <taxon>Metazoa</taxon>
        <taxon>Ecdysozoa</taxon>
        <taxon>Arthropoda</taxon>
        <taxon>Chelicerata</taxon>
        <taxon>Arachnida</taxon>
        <taxon>Araneae</taxon>
        <taxon>Araneomorphae</taxon>
        <taxon>Entelegynae</taxon>
        <taxon>Araneoidea</taxon>
        <taxon>Nephilidae</taxon>
        <taxon>Trichonephila</taxon>
        <taxon>Trichonephila inaurata</taxon>
    </lineage>
</organism>
<protein>
    <submittedName>
        <fullName evidence="2">Uncharacterized protein</fullName>
    </submittedName>
</protein>
<comment type="caution">
    <text evidence="2">The sequence shown here is derived from an EMBL/GenBank/DDBJ whole genome shotgun (WGS) entry which is preliminary data.</text>
</comment>
<evidence type="ECO:0000256" key="1">
    <source>
        <dbReference type="SAM" id="MobiDB-lite"/>
    </source>
</evidence>
<dbReference type="Proteomes" id="UP000886998">
    <property type="component" value="Unassembled WGS sequence"/>
</dbReference>
<keyword evidence="3" id="KW-1185">Reference proteome</keyword>
<gene>
    <name evidence="2" type="ORF">TNIN_215931</name>
</gene>
<proteinExistence type="predicted"/>
<name>A0A8X6Y8G9_9ARAC</name>
<feature type="region of interest" description="Disordered" evidence="1">
    <location>
        <begin position="108"/>
        <end position="139"/>
    </location>
</feature>
<reference evidence="2" key="1">
    <citation type="submission" date="2020-08" db="EMBL/GenBank/DDBJ databases">
        <title>Multicomponent nature underlies the extraordinary mechanical properties of spider dragline silk.</title>
        <authorList>
            <person name="Kono N."/>
            <person name="Nakamura H."/>
            <person name="Mori M."/>
            <person name="Yoshida Y."/>
            <person name="Ohtoshi R."/>
            <person name="Malay A.D."/>
            <person name="Moran D.A.P."/>
            <person name="Tomita M."/>
            <person name="Numata K."/>
            <person name="Arakawa K."/>
        </authorList>
    </citation>
    <scope>NUCLEOTIDE SEQUENCE</scope>
</reference>
<evidence type="ECO:0000313" key="2">
    <source>
        <dbReference type="EMBL" id="GFY64919.1"/>
    </source>
</evidence>